<dbReference type="InterPro" id="IPR001322">
    <property type="entry name" value="Lamin_tail_dom"/>
</dbReference>
<sequence>MRAVMRVGIGAVAAGLTAVVLTASPGAAATPAVHFAGIQYNAPGTDTSRNVNGEYVKISNSGSRAVSVKGWSVRDAAGHKFTFPTYTIKAHDSLWLHSGKGTHTHRTFYWGSGWHIWNNTGDTATLRDSHGKYHDSCRWTKSTSSGWKAC</sequence>
<comment type="caution">
    <text evidence="3">The sequence shown here is derived from an EMBL/GenBank/DDBJ whole genome shotgun (WGS) entry which is preliminary data.</text>
</comment>
<keyword evidence="4" id="KW-1185">Reference proteome</keyword>
<feature type="chain" id="PRO_5039563652" description="LTD domain-containing protein" evidence="1">
    <location>
        <begin position="29"/>
        <end position="150"/>
    </location>
</feature>
<organism evidence="3 4">
    <name type="scientific">Actinocatenispora comari</name>
    <dbReference type="NCBI Taxonomy" id="2807577"/>
    <lineage>
        <taxon>Bacteria</taxon>
        <taxon>Bacillati</taxon>
        <taxon>Actinomycetota</taxon>
        <taxon>Actinomycetes</taxon>
        <taxon>Micromonosporales</taxon>
        <taxon>Micromonosporaceae</taxon>
        <taxon>Actinocatenispora</taxon>
    </lineage>
</organism>
<name>A0A8J4ADQ9_9ACTN</name>
<feature type="domain" description="LTD" evidence="2">
    <location>
        <begin position="24"/>
        <end position="149"/>
    </location>
</feature>
<evidence type="ECO:0000256" key="1">
    <source>
        <dbReference type="SAM" id="SignalP"/>
    </source>
</evidence>
<dbReference type="RefSeq" id="WP_207124592.1">
    <property type="nucleotide sequence ID" value="NZ_BOPO01000029.1"/>
</dbReference>
<dbReference type="InterPro" id="IPR036415">
    <property type="entry name" value="Lamin_tail_dom_sf"/>
</dbReference>
<protein>
    <recommendedName>
        <fullName evidence="2">LTD domain-containing protein</fullName>
    </recommendedName>
</protein>
<dbReference type="PROSITE" id="PS51841">
    <property type="entry name" value="LTD"/>
    <property type="match status" value="1"/>
</dbReference>
<dbReference type="EMBL" id="BOPO01000029">
    <property type="protein sequence ID" value="GIL26823.1"/>
    <property type="molecule type" value="Genomic_DNA"/>
</dbReference>
<dbReference type="Proteomes" id="UP000614996">
    <property type="component" value="Unassembled WGS sequence"/>
</dbReference>
<evidence type="ECO:0000259" key="2">
    <source>
        <dbReference type="PROSITE" id="PS51841"/>
    </source>
</evidence>
<feature type="signal peptide" evidence="1">
    <location>
        <begin position="1"/>
        <end position="28"/>
    </location>
</feature>
<accession>A0A8J4ADQ9</accession>
<keyword evidence="1" id="KW-0732">Signal</keyword>
<dbReference type="Gene3D" id="2.60.40.1260">
    <property type="entry name" value="Lamin Tail domain"/>
    <property type="match status" value="1"/>
</dbReference>
<reference evidence="4" key="1">
    <citation type="journal article" date="2021" name="Int. J. Syst. Evol. Microbiol.">
        <title>Actinocatenispora comari sp. nov., an endophytic actinomycete isolated from aerial parts of Comarum salesowianum.</title>
        <authorList>
            <person name="Oyunbileg N."/>
            <person name="Iizaka Y."/>
            <person name="Hamada M."/>
            <person name="Davaapurev B.O."/>
            <person name="Fukumoto A."/>
            <person name="Tsetseg B."/>
            <person name="Kato F."/>
            <person name="Tamura T."/>
            <person name="Batkhuu J."/>
            <person name="Anzai Y."/>
        </authorList>
    </citation>
    <scope>NUCLEOTIDE SEQUENCE [LARGE SCALE GENOMIC DNA]</scope>
    <source>
        <strain evidence="4">NUM-2625</strain>
    </source>
</reference>
<dbReference type="AlphaFoldDB" id="A0A8J4ADQ9"/>
<proteinExistence type="predicted"/>
<dbReference type="SUPFAM" id="SSF74853">
    <property type="entry name" value="Lamin A/C globular tail domain"/>
    <property type="match status" value="1"/>
</dbReference>
<gene>
    <name evidence="3" type="ORF">NUM_20770</name>
</gene>
<dbReference type="Pfam" id="PF00932">
    <property type="entry name" value="LTD"/>
    <property type="match status" value="1"/>
</dbReference>
<evidence type="ECO:0000313" key="3">
    <source>
        <dbReference type="EMBL" id="GIL26823.1"/>
    </source>
</evidence>
<evidence type="ECO:0000313" key="4">
    <source>
        <dbReference type="Proteomes" id="UP000614996"/>
    </source>
</evidence>